<feature type="transmembrane region" description="Helical" evidence="5">
    <location>
        <begin position="224"/>
        <end position="240"/>
    </location>
</feature>
<dbReference type="InterPro" id="IPR007016">
    <property type="entry name" value="O-antigen_ligase-rel_domated"/>
</dbReference>
<keyword evidence="3 5" id="KW-1133">Transmembrane helix</keyword>
<sequence length="469" mass="50038">MLALAPIRDNALTIATFLYVVAATSLLVVDPTLTVAAAAAPLILYLMVRKSWVRVAVIVVGGMLVLGSSSDVGPAKMAYAGAMFLCVVISTIRLSLNPPTWIRIAVPLFAWAAILLLCLLMGAIATSGQDLMTVVRQGVFYTMIPLAPIVGIDAGREIQSKSAIRWIGVIGFVAAAGFAADWLNRRGVSSLSFGRFVVSSLILSALGFALALVMIIYARRLERVLWTLAAIAIPAALLITGTRTNLVVFFALVGLLGVTAKFGVPMHKALLLLAFLAAAVAVLLPIFAEYVIKTPGFLESRLNALMNVATGSRKDLSLEARTEQYYHVWNWIQESPWFGKGPGFNPPISLDTPLATVVRLGVIGTIAMVGFLGSLLWMVYTTGKKYGRSVMHTATRGIAMVAVVMLPFGSPVEDKGFAFMLVLLIMGVASCVQARVDGLQPFPVPARRITAQGPMPRESGLAALRAISP</sequence>
<dbReference type="Pfam" id="PF04932">
    <property type="entry name" value="Wzy_C"/>
    <property type="match status" value="1"/>
</dbReference>
<dbReference type="EMBL" id="CP148033">
    <property type="protein sequence ID" value="WXK93944.1"/>
    <property type="molecule type" value="Genomic_DNA"/>
</dbReference>
<evidence type="ECO:0000259" key="6">
    <source>
        <dbReference type="Pfam" id="PF04932"/>
    </source>
</evidence>
<feature type="transmembrane region" description="Helical" evidence="5">
    <location>
        <begin position="416"/>
        <end position="434"/>
    </location>
</feature>
<feature type="transmembrane region" description="Helical" evidence="5">
    <location>
        <begin position="393"/>
        <end position="410"/>
    </location>
</feature>
<dbReference type="PANTHER" id="PTHR37422">
    <property type="entry name" value="TEICHURONIC ACID BIOSYNTHESIS PROTEIN TUAE"/>
    <property type="match status" value="1"/>
</dbReference>
<evidence type="ECO:0000256" key="2">
    <source>
        <dbReference type="ARBA" id="ARBA00022692"/>
    </source>
</evidence>
<dbReference type="GO" id="GO:0016874">
    <property type="term" value="F:ligase activity"/>
    <property type="evidence" value="ECO:0007669"/>
    <property type="project" value="UniProtKB-KW"/>
</dbReference>
<dbReference type="InterPro" id="IPR051533">
    <property type="entry name" value="WaaL-like"/>
</dbReference>
<feature type="transmembrane region" description="Helical" evidence="5">
    <location>
        <begin position="134"/>
        <end position="152"/>
    </location>
</feature>
<evidence type="ECO:0000256" key="1">
    <source>
        <dbReference type="ARBA" id="ARBA00004141"/>
    </source>
</evidence>
<feature type="transmembrane region" description="Helical" evidence="5">
    <location>
        <begin position="357"/>
        <end position="381"/>
    </location>
</feature>
<gene>
    <name evidence="7" type="ORF">WHH00_03810</name>
</gene>
<protein>
    <submittedName>
        <fullName evidence="7">O-antigen ligase family protein</fullName>
    </submittedName>
</protein>
<feature type="transmembrane region" description="Helical" evidence="5">
    <location>
        <begin position="246"/>
        <end position="264"/>
    </location>
</feature>
<organism evidence="7 8">
    <name type="scientific">Pseudarthrobacter quantipunctorum</name>
    <dbReference type="NCBI Taxonomy" id="3128980"/>
    <lineage>
        <taxon>Bacteria</taxon>
        <taxon>Bacillati</taxon>
        <taxon>Actinomycetota</taxon>
        <taxon>Actinomycetes</taxon>
        <taxon>Micrococcales</taxon>
        <taxon>Micrococcaceae</taxon>
        <taxon>Pseudarthrobacter</taxon>
    </lineage>
</organism>
<keyword evidence="8" id="KW-1185">Reference proteome</keyword>
<feature type="transmembrane region" description="Helical" evidence="5">
    <location>
        <begin position="271"/>
        <end position="292"/>
    </location>
</feature>
<keyword evidence="4 5" id="KW-0472">Membrane</keyword>
<feature type="domain" description="O-antigen ligase-related" evidence="6">
    <location>
        <begin position="229"/>
        <end position="347"/>
    </location>
</feature>
<feature type="transmembrane region" description="Helical" evidence="5">
    <location>
        <begin position="108"/>
        <end position="128"/>
    </location>
</feature>
<evidence type="ECO:0000256" key="5">
    <source>
        <dbReference type="SAM" id="Phobius"/>
    </source>
</evidence>
<feature type="transmembrane region" description="Helical" evidence="5">
    <location>
        <begin position="52"/>
        <end position="70"/>
    </location>
</feature>
<evidence type="ECO:0000313" key="7">
    <source>
        <dbReference type="EMBL" id="WXK93944.1"/>
    </source>
</evidence>
<feature type="transmembrane region" description="Helical" evidence="5">
    <location>
        <begin position="12"/>
        <end position="45"/>
    </location>
</feature>
<evidence type="ECO:0000313" key="8">
    <source>
        <dbReference type="Proteomes" id="UP001623384"/>
    </source>
</evidence>
<name>A0ABZ2R691_9MICC</name>
<dbReference type="RefSeq" id="WP_406636677.1">
    <property type="nucleotide sequence ID" value="NZ_CP148033.1"/>
</dbReference>
<feature type="transmembrane region" description="Helical" evidence="5">
    <location>
        <begin position="164"/>
        <end position="184"/>
    </location>
</feature>
<keyword evidence="2 5" id="KW-0812">Transmembrane</keyword>
<keyword evidence="7" id="KW-0436">Ligase</keyword>
<reference evidence="7 8" key="1">
    <citation type="submission" date="2024-03" db="EMBL/GenBank/DDBJ databases">
        <title>Rhodococcus navarretei sp. nov. and Pseudarthrobacter quantumdoti sp. nov., two new species with the ability to biosynthesize Quantum Dots isolated from soil samples at Union Glacier, Antarctica.</title>
        <authorList>
            <person name="Vargas M."/>
        </authorList>
    </citation>
    <scope>NUCLEOTIDE SEQUENCE [LARGE SCALE GENOMIC DNA]</scope>
    <source>
        <strain evidence="7 8">RC-2-3</strain>
    </source>
</reference>
<accession>A0ABZ2R691</accession>
<evidence type="ECO:0000256" key="3">
    <source>
        <dbReference type="ARBA" id="ARBA00022989"/>
    </source>
</evidence>
<proteinExistence type="predicted"/>
<dbReference type="Proteomes" id="UP001623384">
    <property type="component" value="Chromosome"/>
</dbReference>
<comment type="subcellular location">
    <subcellularLocation>
        <location evidence="1">Membrane</location>
        <topology evidence="1">Multi-pass membrane protein</topology>
    </subcellularLocation>
</comment>
<evidence type="ECO:0000256" key="4">
    <source>
        <dbReference type="ARBA" id="ARBA00023136"/>
    </source>
</evidence>
<dbReference type="PANTHER" id="PTHR37422:SF23">
    <property type="entry name" value="TEICHURONIC ACID BIOSYNTHESIS PROTEIN TUAE"/>
    <property type="match status" value="1"/>
</dbReference>
<feature type="transmembrane region" description="Helical" evidence="5">
    <location>
        <begin position="76"/>
        <end position="96"/>
    </location>
</feature>
<feature type="transmembrane region" description="Helical" evidence="5">
    <location>
        <begin position="196"/>
        <end position="217"/>
    </location>
</feature>